<evidence type="ECO:0000313" key="8">
    <source>
        <dbReference type="Proteomes" id="UP001207605"/>
    </source>
</evidence>
<dbReference type="Gene3D" id="3.40.50.2300">
    <property type="match status" value="2"/>
</dbReference>
<evidence type="ECO:0000256" key="1">
    <source>
        <dbReference type="ARBA" id="ARBA00004196"/>
    </source>
</evidence>
<dbReference type="Pfam" id="PF13407">
    <property type="entry name" value="Peripla_BP_4"/>
    <property type="match status" value="1"/>
</dbReference>
<organism evidence="7 8">
    <name type="scientific">Dorea ammoniilytica</name>
    <dbReference type="NCBI Taxonomy" id="2981788"/>
    <lineage>
        <taxon>Bacteria</taxon>
        <taxon>Bacillati</taxon>
        <taxon>Bacillota</taxon>
        <taxon>Clostridia</taxon>
        <taxon>Lachnospirales</taxon>
        <taxon>Lachnospiraceae</taxon>
        <taxon>Dorea</taxon>
    </lineage>
</organism>
<comment type="caution">
    <text evidence="7">The sequence shown here is derived from an EMBL/GenBank/DDBJ whole genome shotgun (WGS) entry which is preliminary data.</text>
</comment>
<evidence type="ECO:0000256" key="4">
    <source>
        <dbReference type="SAM" id="MobiDB-lite"/>
    </source>
</evidence>
<gene>
    <name evidence="7" type="ORF">OCV65_05630</name>
</gene>
<comment type="subcellular location">
    <subcellularLocation>
        <location evidence="1">Cell envelope</location>
    </subcellularLocation>
</comment>
<evidence type="ECO:0000256" key="5">
    <source>
        <dbReference type="SAM" id="SignalP"/>
    </source>
</evidence>
<feature type="chain" id="PRO_5047372086" evidence="5">
    <location>
        <begin position="21"/>
        <end position="408"/>
    </location>
</feature>
<sequence>MKKRWRVAALGICMAMLTCACSTQTEKADTSSTQQNGEKKETAEEKAEKAKQAKLDLINPAAYGNVDGLELEKGTYLSIIGKGSSETYWKTIKAGAEDAVTDLNKELGYEGSDKIKVVYSGPGKSDDVDEQVSILDEELDRYPAALAIAIVDSKSCEVQFDLATMNGIPLITFDSVGNYQGIMASVMTDNAKASTEVATHMVESLGDAGQVVVIAHDSKSLTSQERVNNFIAEIQNNHPNMSVAGPYYMDQIDDIKKTIAEQQLDIVPVEGQELDEEQQTALDDAIAQITDEDIYNYILEMNPDVKGIFATNGDTTMQALTACEGKDMKDVVIMGYDADQEEIDAMKDGRIAGMIVQNPYGMGYATVVAEARCVLNMGNEANVNTGYTWVTPDNIEDRTVQDILYAEK</sequence>
<feature type="domain" description="Periplasmic binding protein" evidence="6">
    <location>
        <begin position="79"/>
        <end position="367"/>
    </location>
</feature>
<evidence type="ECO:0000313" key="7">
    <source>
        <dbReference type="EMBL" id="MCU6699712.1"/>
    </source>
</evidence>
<feature type="signal peptide" evidence="5">
    <location>
        <begin position="1"/>
        <end position="20"/>
    </location>
</feature>
<evidence type="ECO:0000259" key="6">
    <source>
        <dbReference type="Pfam" id="PF13407"/>
    </source>
</evidence>
<name>A0ABT2S5L8_9FIRM</name>
<feature type="region of interest" description="Disordered" evidence="4">
    <location>
        <begin position="26"/>
        <end position="48"/>
    </location>
</feature>
<evidence type="ECO:0000256" key="2">
    <source>
        <dbReference type="ARBA" id="ARBA00007639"/>
    </source>
</evidence>
<accession>A0ABT2S5L8</accession>
<dbReference type="PANTHER" id="PTHR46847">
    <property type="entry name" value="D-ALLOSE-BINDING PERIPLASMIC PROTEIN-RELATED"/>
    <property type="match status" value="1"/>
</dbReference>
<feature type="compositionally biased region" description="Basic and acidic residues" evidence="4">
    <location>
        <begin position="37"/>
        <end position="48"/>
    </location>
</feature>
<evidence type="ECO:0000256" key="3">
    <source>
        <dbReference type="ARBA" id="ARBA00022729"/>
    </source>
</evidence>
<dbReference type="InterPro" id="IPR028082">
    <property type="entry name" value="Peripla_BP_I"/>
</dbReference>
<protein>
    <submittedName>
        <fullName evidence="7">Substrate-binding domain-containing protein</fullName>
    </submittedName>
</protein>
<keyword evidence="3 5" id="KW-0732">Signal</keyword>
<dbReference type="RefSeq" id="WP_262581267.1">
    <property type="nucleotide sequence ID" value="NZ_JAOQJV010000005.1"/>
</dbReference>
<proteinExistence type="inferred from homology"/>
<dbReference type="EMBL" id="JAOQJV010000005">
    <property type="protein sequence ID" value="MCU6699712.1"/>
    <property type="molecule type" value="Genomic_DNA"/>
</dbReference>
<dbReference type="PANTHER" id="PTHR46847:SF1">
    <property type="entry name" value="D-ALLOSE-BINDING PERIPLASMIC PROTEIN-RELATED"/>
    <property type="match status" value="1"/>
</dbReference>
<dbReference type="PROSITE" id="PS51257">
    <property type="entry name" value="PROKAR_LIPOPROTEIN"/>
    <property type="match status" value="1"/>
</dbReference>
<keyword evidence="8" id="KW-1185">Reference proteome</keyword>
<dbReference type="SUPFAM" id="SSF53822">
    <property type="entry name" value="Periplasmic binding protein-like I"/>
    <property type="match status" value="1"/>
</dbReference>
<reference evidence="7 8" key="1">
    <citation type="journal article" date="2021" name="ISME Commun">
        <title>Automated analysis of genomic sequences facilitates high-throughput and comprehensive description of bacteria.</title>
        <authorList>
            <person name="Hitch T.C.A."/>
        </authorList>
    </citation>
    <scope>NUCLEOTIDE SEQUENCE [LARGE SCALE GENOMIC DNA]</scope>
    <source>
        <strain evidence="7 8">Sanger_02</strain>
    </source>
</reference>
<dbReference type="Proteomes" id="UP001207605">
    <property type="component" value="Unassembled WGS sequence"/>
</dbReference>
<feature type="compositionally biased region" description="Polar residues" evidence="4">
    <location>
        <begin position="26"/>
        <end position="36"/>
    </location>
</feature>
<dbReference type="InterPro" id="IPR025997">
    <property type="entry name" value="SBP_2_dom"/>
</dbReference>
<comment type="similarity">
    <text evidence="2">Belongs to the bacterial solute-binding protein 2 family.</text>
</comment>